<evidence type="ECO:0000313" key="8">
    <source>
        <dbReference type="Proteomes" id="UP000323994"/>
    </source>
</evidence>
<dbReference type="NCBIfam" id="TIGR00152">
    <property type="entry name" value="dephospho-CoA kinase"/>
    <property type="match status" value="1"/>
</dbReference>
<dbReference type="CDD" id="cd02022">
    <property type="entry name" value="DPCK"/>
    <property type="match status" value="1"/>
</dbReference>
<keyword evidence="5 7" id="KW-0418">Kinase</keyword>
<comment type="catalytic activity">
    <reaction evidence="5">
        <text>3'-dephospho-CoA + ATP = ADP + CoA + H(+)</text>
        <dbReference type="Rhea" id="RHEA:18245"/>
        <dbReference type="ChEBI" id="CHEBI:15378"/>
        <dbReference type="ChEBI" id="CHEBI:30616"/>
        <dbReference type="ChEBI" id="CHEBI:57287"/>
        <dbReference type="ChEBI" id="CHEBI:57328"/>
        <dbReference type="ChEBI" id="CHEBI:456216"/>
        <dbReference type="EC" id="2.7.1.24"/>
    </reaction>
</comment>
<evidence type="ECO:0000256" key="4">
    <source>
        <dbReference type="ARBA" id="ARBA00022993"/>
    </source>
</evidence>
<dbReference type="PANTHER" id="PTHR10695">
    <property type="entry name" value="DEPHOSPHO-COA KINASE-RELATED"/>
    <property type="match status" value="1"/>
</dbReference>
<comment type="similarity">
    <text evidence="1 5">Belongs to the CoaE family.</text>
</comment>
<dbReference type="RefSeq" id="WP_139014910.1">
    <property type="nucleotide sequence ID" value="NZ_VBSN01000076.1"/>
</dbReference>
<gene>
    <name evidence="5 7" type="primary">coaE</name>
    <name evidence="7" type="ORF">FEM33_26140</name>
</gene>
<proteinExistence type="inferred from homology"/>
<comment type="pathway">
    <text evidence="5">Cofactor biosynthesis; coenzyme A biosynthesis; CoA from (R)-pantothenate: step 5/5.</text>
</comment>
<dbReference type="Proteomes" id="UP000323994">
    <property type="component" value="Unassembled WGS sequence"/>
</dbReference>
<keyword evidence="4 5" id="KW-0173">Coenzyme A biosynthesis</keyword>
<dbReference type="InterPro" id="IPR027417">
    <property type="entry name" value="P-loop_NTPase"/>
</dbReference>
<reference evidence="7 8" key="1">
    <citation type="submission" date="2019-05" db="EMBL/GenBank/DDBJ databases">
        <authorList>
            <person name="Qu J.-H."/>
        </authorList>
    </citation>
    <scope>NUCLEOTIDE SEQUENCE [LARGE SCALE GENOMIC DNA]</scope>
    <source>
        <strain evidence="7 8">NS28</strain>
    </source>
</reference>
<evidence type="ECO:0000256" key="2">
    <source>
        <dbReference type="ARBA" id="ARBA00022741"/>
    </source>
</evidence>
<evidence type="ECO:0000313" key="7">
    <source>
        <dbReference type="EMBL" id="KAA6430480.1"/>
    </source>
</evidence>
<dbReference type="EMBL" id="VBSN01000076">
    <property type="protein sequence ID" value="KAA6430480.1"/>
    <property type="molecule type" value="Genomic_DNA"/>
</dbReference>
<dbReference type="PANTHER" id="PTHR10695:SF46">
    <property type="entry name" value="BIFUNCTIONAL COENZYME A SYNTHASE-RELATED"/>
    <property type="match status" value="1"/>
</dbReference>
<feature type="binding site" evidence="5">
    <location>
        <begin position="14"/>
        <end position="19"/>
    </location>
    <ligand>
        <name>ATP</name>
        <dbReference type="ChEBI" id="CHEBI:30616"/>
    </ligand>
</feature>
<dbReference type="SUPFAM" id="SSF52540">
    <property type="entry name" value="P-loop containing nucleoside triphosphate hydrolases"/>
    <property type="match status" value="1"/>
</dbReference>
<comment type="caution">
    <text evidence="7">The sequence shown here is derived from an EMBL/GenBank/DDBJ whole genome shotgun (WGS) entry which is preliminary data.</text>
</comment>
<evidence type="ECO:0000256" key="3">
    <source>
        <dbReference type="ARBA" id="ARBA00022840"/>
    </source>
</evidence>
<name>A0A5M8Q6N7_9BACT</name>
<keyword evidence="5 7" id="KW-0808">Transferase</keyword>
<keyword evidence="5" id="KW-0963">Cytoplasm</keyword>
<dbReference type="GO" id="GO:0005524">
    <property type="term" value="F:ATP binding"/>
    <property type="evidence" value="ECO:0007669"/>
    <property type="project" value="UniProtKB-UniRule"/>
</dbReference>
<evidence type="ECO:0000256" key="5">
    <source>
        <dbReference type="HAMAP-Rule" id="MF_00376"/>
    </source>
</evidence>
<organism evidence="7 8">
    <name type="scientific">Dyadobacter flavalbus</name>
    <dbReference type="NCBI Taxonomy" id="2579942"/>
    <lineage>
        <taxon>Bacteria</taxon>
        <taxon>Pseudomonadati</taxon>
        <taxon>Bacteroidota</taxon>
        <taxon>Cytophagia</taxon>
        <taxon>Cytophagales</taxon>
        <taxon>Spirosomataceae</taxon>
        <taxon>Dyadobacter</taxon>
    </lineage>
</organism>
<dbReference type="AlphaFoldDB" id="A0A5M8Q6N7"/>
<dbReference type="Pfam" id="PF01121">
    <property type="entry name" value="CoaE"/>
    <property type="match status" value="1"/>
</dbReference>
<evidence type="ECO:0000256" key="1">
    <source>
        <dbReference type="ARBA" id="ARBA00009018"/>
    </source>
</evidence>
<dbReference type="InterPro" id="IPR001977">
    <property type="entry name" value="Depp_CoAkinase"/>
</dbReference>
<keyword evidence="2 5" id="KW-0547">Nucleotide-binding</keyword>
<dbReference type="PROSITE" id="PS51219">
    <property type="entry name" value="DPCK"/>
    <property type="match status" value="1"/>
</dbReference>
<dbReference type="OrthoDB" id="9812943at2"/>
<comment type="function">
    <text evidence="5">Catalyzes the phosphorylation of the 3'-hydroxyl group of dephosphocoenzyme A to form coenzyme A.</text>
</comment>
<sequence>MSQALQIGVTGGIGSGKSMVCRLFSCLGIPVYSADSRAKWLTNHDPVIREKVTALLGPQAYNESGIYNTAYVAPLVFSNEALLKELNAIIHPVVMSDTESWVYQHSDSPYVIKEAAIMNAAGDKNTLDYVIVVEAPVSLRISRILSRDNRSEKEISAIIERQVSDEKRREIADFTVINDETTALIPQIMKLHRIFMNGKNAG</sequence>
<evidence type="ECO:0000256" key="6">
    <source>
        <dbReference type="NCBIfam" id="TIGR00152"/>
    </source>
</evidence>
<comment type="subcellular location">
    <subcellularLocation>
        <location evidence="5">Cytoplasm</location>
    </subcellularLocation>
</comment>
<protein>
    <recommendedName>
        <fullName evidence="5 6">Dephospho-CoA kinase</fullName>
        <ecNumber evidence="5 6">2.7.1.24</ecNumber>
    </recommendedName>
    <alternativeName>
        <fullName evidence="5">Dephosphocoenzyme A kinase</fullName>
    </alternativeName>
</protein>
<dbReference type="GO" id="GO:0004140">
    <property type="term" value="F:dephospho-CoA kinase activity"/>
    <property type="evidence" value="ECO:0007669"/>
    <property type="project" value="UniProtKB-UniRule"/>
</dbReference>
<dbReference type="GO" id="GO:0015937">
    <property type="term" value="P:coenzyme A biosynthetic process"/>
    <property type="evidence" value="ECO:0007669"/>
    <property type="project" value="UniProtKB-UniRule"/>
</dbReference>
<dbReference type="UniPathway" id="UPA00241">
    <property type="reaction ID" value="UER00356"/>
</dbReference>
<keyword evidence="8" id="KW-1185">Reference proteome</keyword>
<dbReference type="HAMAP" id="MF_00376">
    <property type="entry name" value="Dephospho_CoA_kinase"/>
    <property type="match status" value="1"/>
</dbReference>
<dbReference type="GO" id="GO:0005737">
    <property type="term" value="C:cytoplasm"/>
    <property type="evidence" value="ECO:0007669"/>
    <property type="project" value="UniProtKB-SubCell"/>
</dbReference>
<keyword evidence="3 5" id="KW-0067">ATP-binding</keyword>
<dbReference type="EC" id="2.7.1.24" evidence="5 6"/>
<dbReference type="Gene3D" id="3.40.50.300">
    <property type="entry name" value="P-loop containing nucleotide triphosphate hydrolases"/>
    <property type="match status" value="1"/>
</dbReference>
<accession>A0A5M8Q6N7</accession>